<feature type="domain" description="Sigma-54 factor interaction" evidence="3">
    <location>
        <begin position="9"/>
        <end position="234"/>
    </location>
</feature>
<dbReference type="PANTHER" id="PTHR32071">
    <property type="entry name" value="TRANSCRIPTIONAL REGULATORY PROTEIN"/>
    <property type="match status" value="1"/>
</dbReference>
<dbReference type="Pfam" id="PF25601">
    <property type="entry name" value="AAA_lid_14"/>
    <property type="match status" value="1"/>
</dbReference>
<keyword evidence="2" id="KW-0067">ATP-binding</keyword>
<gene>
    <name evidence="4" type="ORF">FXF47_00740</name>
</gene>
<dbReference type="AlphaFoldDB" id="A0A5D0MIC2"/>
<evidence type="ECO:0000313" key="5">
    <source>
        <dbReference type="Proteomes" id="UP000324143"/>
    </source>
</evidence>
<dbReference type="Gene3D" id="1.10.8.60">
    <property type="match status" value="1"/>
</dbReference>
<dbReference type="GO" id="GO:0006355">
    <property type="term" value="P:regulation of DNA-templated transcription"/>
    <property type="evidence" value="ECO:0007669"/>
    <property type="project" value="InterPro"/>
</dbReference>
<dbReference type="InterPro" id="IPR058031">
    <property type="entry name" value="AAA_lid_NorR"/>
</dbReference>
<protein>
    <submittedName>
        <fullName evidence="4">Sigma-54-dependent Fis family transcriptional regulator</fullName>
    </submittedName>
</protein>
<dbReference type="PROSITE" id="PS00675">
    <property type="entry name" value="SIGMA54_INTERACT_1"/>
    <property type="match status" value="1"/>
</dbReference>
<accession>A0A5D0MIC2</accession>
<dbReference type="PROSITE" id="PS00676">
    <property type="entry name" value="SIGMA54_INTERACT_2"/>
    <property type="match status" value="1"/>
</dbReference>
<comment type="caution">
    <text evidence="4">The sequence shown here is derived from an EMBL/GenBank/DDBJ whole genome shotgun (WGS) entry which is preliminary data.</text>
</comment>
<dbReference type="InterPro" id="IPR009057">
    <property type="entry name" value="Homeodomain-like_sf"/>
</dbReference>
<dbReference type="SUPFAM" id="SSF46689">
    <property type="entry name" value="Homeodomain-like"/>
    <property type="match status" value="1"/>
</dbReference>
<dbReference type="EMBL" id="VSIX01000004">
    <property type="protein sequence ID" value="TYB32142.1"/>
    <property type="molecule type" value="Genomic_DNA"/>
</dbReference>
<sequence>MNIVEPISLIGRSESLKKIRKKINRIAKYDATVLITGETGVGKEIVAKRIHHLSNRKDNNFVPINVGAIPDNLLESELFGYEKGAFTGATQRKVGKLEIADNGSFFMDEIGELPHHLQVKLLRAIQNQTFQRLGSVETIQVDVRFIASTNRDLEEMIKKKRFREDLYFRINVISIKIPPLRERKEDIPVLVRYFFKNKMGYLPKIDKEVFIYLKSFNWYGNVRELINNLTRISIFLENEKHVKLSNVKPYVKTADLKNPGKKNDEKFWGQPYKKAVKSFKKKYIISMLKKNNWIQTKTANEMGIQPSYLSRLISKYNIKRE</sequence>
<dbReference type="InterPro" id="IPR025662">
    <property type="entry name" value="Sigma_54_int_dom_ATP-bd_1"/>
</dbReference>
<reference evidence="4" key="1">
    <citation type="submission" date="2019-08" db="EMBL/GenBank/DDBJ databases">
        <title>Genomic characterization of a novel candidate phylum (ARYD3) from a high temperature, high salinity tertiary oil reservoir in north central Oklahoma, USA.</title>
        <authorList>
            <person name="Youssef N.H."/>
            <person name="Yadav A."/>
            <person name="Elshahed M.S."/>
        </authorList>
    </citation>
    <scope>NUCLEOTIDE SEQUENCE [LARGE SCALE GENOMIC DNA]</scope>
    <source>
        <strain evidence="4">ARYD3</strain>
    </source>
</reference>
<dbReference type="GO" id="GO:0005524">
    <property type="term" value="F:ATP binding"/>
    <property type="evidence" value="ECO:0007669"/>
    <property type="project" value="UniProtKB-KW"/>
</dbReference>
<evidence type="ECO:0000256" key="2">
    <source>
        <dbReference type="ARBA" id="ARBA00022840"/>
    </source>
</evidence>
<dbReference type="SMART" id="SM00382">
    <property type="entry name" value="AAA"/>
    <property type="match status" value="1"/>
</dbReference>
<keyword evidence="1" id="KW-0547">Nucleotide-binding</keyword>
<organism evidence="4 5">
    <name type="scientific">Candidatus Mcinerneyibacterium aminivorans</name>
    <dbReference type="NCBI Taxonomy" id="2703815"/>
    <lineage>
        <taxon>Bacteria</taxon>
        <taxon>Candidatus Macinerneyibacteriota</taxon>
        <taxon>Candidatus Mcinerneyibacteria</taxon>
        <taxon>Candidatus Mcinerneyibacteriales</taxon>
        <taxon>Candidatus Mcinerneyibacteriaceae</taxon>
        <taxon>Candidatus Mcinerneyibacterium</taxon>
    </lineage>
</organism>
<dbReference type="Gene3D" id="1.10.10.60">
    <property type="entry name" value="Homeodomain-like"/>
    <property type="match status" value="1"/>
</dbReference>
<dbReference type="Gene3D" id="3.40.50.300">
    <property type="entry name" value="P-loop containing nucleotide triphosphate hydrolases"/>
    <property type="match status" value="1"/>
</dbReference>
<name>A0A5D0MIC2_9BACT</name>
<keyword evidence="5" id="KW-1185">Reference proteome</keyword>
<dbReference type="InterPro" id="IPR002078">
    <property type="entry name" value="Sigma_54_int"/>
</dbReference>
<dbReference type="InterPro" id="IPR025943">
    <property type="entry name" value="Sigma_54_int_dom_ATP-bd_2"/>
</dbReference>
<evidence type="ECO:0000313" key="4">
    <source>
        <dbReference type="EMBL" id="TYB32142.1"/>
    </source>
</evidence>
<evidence type="ECO:0000259" key="3">
    <source>
        <dbReference type="PROSITE" id="PS50045"/>
    </source>
</evidence>
<proteinExistence type="predicted"/>
<dbReference type="SUPFAM" id="SSF52540">
    <property type="entry name" value="P-loop containing nucleoside triphosphate hydrolases"/>
    <property type="match status" value="1"/>
</dbReference>
<dbReference type="CDD" id="cd00009">
    <property type="entry name" value="AAA"/>
    <property type="match status" value="1"/>
</dbReference>
<dbReference type="PROSITE" id="PS50045">
    <property type="entry name" value="SIGMA54_INTERACT_4"/>
    <property type="match status" value="1"/>
</dbReference>
<evidence type="ECO:0000256" key="1">
    <source>
        <dbReference type="ARBA" id="ARBA00022741"/>
    </source>
</evidence>
<dbReference type="Pfam" id="PF00158">
    <property type="entry name" value="Sigma54_activat"/>
    <property type="match status" value="1"/>
</dbReference>
<dbReference type="FunFam" id="3.40.50.300:FF:000006">
    <property type="entry name" value="DNA-binding transcriptional regulator NtrC"/>
    <property type="match status" value="1"/>
</dbReference>
<dbReference type="PANTHER" id="PTHR32071:SF57">
    <property type="entry name" value="C4-DICARBOXYLATE TRANSPORT TRANSCRIPTIONAL REGULATORY PROTEIN DCTD"/>
    <property type="match status" value="1"/>
</dbReference>
<dbReference type="InterPro" id="IPR027417">
    <property type="entry name" value="P-loop_NTPase"/>
</dbReference>
<dbReference type="Proteomes" id="UP000324143">
    <property type="component" value="Unassembled WGS sequence"/>
</dbReference>
<dbReference type="InterPro" id="IPR003593">
    <property type="entry name" value="AAA+_ATPase"/>
</dbReference>